<accession>A0A9P6N921</accession>
<evidence type="ECO:0000313" key="3">
    <source>
        <dbReference type="Proteomes" id="UP000886653"/>
    </source>
</evidence>
<dbReference type="AlphaFoldDB" id="A0A9P6N921"/>
<gene>
    <name evidence="2" type="ORF">CROQUDRAFT_100866</name>
</gene>
<comment type="caution">
    <text evidence="2">The sequence shown here is derived from an EMBL/GenBank/DDBJ whole genome shotgun (WGS) entry which is preliminary data.</text>
</comment>
<feature type="region of interest" description="Disordered" evidence="1">
    <location>
        <begin position="501"/>
        <end position="525"/>
    </location>
</feature>
<keyword evidence="3" id="KW-1185">Reference proteome</keyword>
<name>A0A9P6N921_9BASI</name>
<evidence type="ECO:0000256" key="1">
    <source>
        <dbReference type="SAM" id="MobiDB-lite"/>
    </source>
</evidence>
<proteinExistence type="predicted"/>
<protein>
    <submittedName>
        <fullName evidence="2">Uncharacterized protein</fullName>
    </submittedName>
</protein>
<sequence length="525" mass="60791">MTWVLHTESREHSMVEASGNLTIDEEGLITIRRIIETKTGEDSMAPVREEVLTKDQIALTGYQMNVFPISKGLDDMDGRMVIDVPSVMIMILEIDQEEHAQIEMKMASRSKESVSYKITKERDPVRFIIPDDFSSYTNKKEPVEYLVDKNLLKCLIKLREKVKKYGIAKFELRGDEYESLYGFAKKSEERKHETWTMTWIKFKSLMTRPEALVLHHALNYQYSEIKRLRLYEEKKHLLNRDVRELLQLLGIEKYCPIFSKTDKNKLQKTIQLWQLVKSDKRKNAALEYFFHPSCTKKRIALMGTMLDRTPKIKELYPEEKLKNLIGQGWSVAGLLQIEDGLENALKIEDTSNKEEQTQLVWNAFSRLSMGMFGLTELYSSASLSETEITPIKTAWTYRLEAQEYMAQDQSASAERFKNGIKILAKALTSQTTAKLEPIVWKYLEPVSVWSALDLLLGAKAGLWISDFKQINKLAPLGRLPEPQQDHRHYKNLSEVAKFLDERSKDPERANLPSLANLVEEKRKPS</sequence>
<dbReference type="Proteomes" id="UP000886653">
    <property type="component" value="Unassembled WGS sequence"/>
</dbReference>
<evidence type="ECO:0000313" key="2">
    <source>
        <dbReference type="EMBL" id="KAG0139909.1"/>
    </source>
</evidence>
<reference evidence="2" key="1">
    <citation type="submission" date="2013-11" db="EMBL/GenBank/DDBJ databases">
        <title>Genome sequence of the fusiform rust pathogen reveals effectors for host alternation and coevolution with pine.</title>
        <authorList>
            <consortium name="DOE Joint Genome Institute"/>
            <person name="Smith K."/>
            <person name="Pendleton A."/>
            <person name="Kubisiak T."/>
            <person name="Anderson C."/>
            <person name="Salamov A."/>
            <person name="Aerts A."/>
            <person name="Riley R."/>
            <person name="Clum A."/>
            <person name="Lindquist E."/>
            <person name="Ence D."/>
            <person name="Campbell M."/>
            <person name="Kronenberg Z."/>
            <person name="Feau N."/>
            <person name="Dhillon B."/>
            <person name="Hamelin R."/>
            <person name="Burleigh J."/>
            <person name="Smith J."/>
            <person name="Yandell M."/>
            <person name="Nelson C."/>
            <person name="Grigoriev I."/>
            <person name="Davis J."/>
        </authorList>
    </citation>
    <scope>NUCLEOTIDE SEQUENCE</scope>
    <source>
        <strain evidence="2">G11</strain>
    </source>
</reference>
<organism evidence="2 3">
    <name type="scientific">Cronartium quercuum f. sp. fusiforme G11</name>
    <dbReference type="NCBI Taxonomy" id="708437"/>
    <lineage>
        <taxon>Eukaryota</taxon>
        <taxon>Fungi</taxon>
        <taxon>Dikarya</taxon>
        <taxon>Basidiomycota</taxon>
        <taxon>Pucciniomycotina</taxon>
        <taxon>Pucciniomycetes</taxon>
        <taxon>Pucciniales</taxon>
        <taxon>Coleosporiaceae</taxon>
        <taxon>Cronartium</taxon>
    </lineage>
</organism>
<dbReference type="EMBL" id="MU167503">
    <property type="protein sequence ID" value="KAG0139909.1"/>
    <property type="molecule type" value="Genomic_DNA"/>
</dbReference>